<dbReference type="GeneID" id="38783719"/>
<reference evidence="1 2" key="1">
    <citation type="journal article" date="2018" name="Sci. Rep.">
        <title>Genome sequence of the cauliflower mushroom Sparassis crispa (Hanabiratake) and its association with beneficial usage.</title>
        <authorList>
            <person name="Kiyama R."/>
            <person name="Furutani Y."/>
            <person name="Kawaguchi K."/>
            <person name="Nakanishi T."/>
        </authorList>
    </citation>
    <scope>NUCLEOTIDE SEQUENCE [LARGE SCALE GENOMIC DNA]</scope>
</reference>
<dbReference type="Proteomes" id="UP000287166">
    <property type="component" value="Unassembled WGS sequence"/>
</dbReference>
<evidence type="ECO:0000313" key="1">
    <source>
        <dbReference type="EMBL" id="GBE86802.1"/>
    </source>
</evidence>
<gene>
    <name evidence="1" type="ORF">SCP_1000440</name>
</gene>
<dbReference type="AlphaFoldDB" id="A0A401GX94"/>
<dbReference type="RefSeq" id="XP_027617715.1">
    <property type="nucleotide sequence ID" value="XM_027761914.1"/>
</dbReference>
<dbReference type="InParanoid" id="A0A401GX94"/>
<name>A0A401GX94_9APHY</name>
<keyword evidence="2" id="KW-1185">Reference proteome</keyword>
<proteinExistence type="predicted"/>
<dbReference type="EMBL" id="BFAD01000010">
    <property type="protein sequence ID" value="GBE86802.1"/>
    <property type="molecule type" value="Genomic_DNA"/>
</dbReference>
<evidence type="ECO:0000313" key="2">
    <source>
        <dbReference type="Proteomes" id="UP000287166"/>
    </source>
</evidence>
<organism evidence="1 2">
    <name type="scientific">Sparassis crispa</name>
    <dbReference type="NCBI Taxonomy" id="139825"/>
    <lineage>
        <taxon>Eukaryota</taxon>
        <taxon>Fungi</taxon>
        <taxon>Dikarya</taxon>
        <taxon>Basidiomycota</taxon>
        <taxon>Agaricomycotina</taxon>
        <taxon>Agaricomycetes</taxon>
        <taxon>Polyporales</taxon>
        <taxon>Sparassidaceae</taxon>
        <taxon>Sparassis</taxon>
    </lineage>
</organism>
<accession>A0A401GX94</accession>
<sequence>MAVRHGIVVSIRLAQNIFLASKPEVEEFVRRDIRKDVHLNLFLDKNPGEFSIIVESAAPHKGDASGYPLTSKDKGLHSTVAVQKKTGKDQPEVHVVTLRVPHDEAEYSKADDGEGQGS</sequence>
<comment type="caution">
    <text evidence="1">The sequence shown here is derived from an EMBL/GenBank/DDBJ whole genome shotgun (WGS) entry which is preliminary data.</text>
</comment>
<protein>
    <submittedName>
        <fullName evidence="1">Uncharacterized protein</fullName>
    </submittedName>
</protein>